<reference evidence="2" key="1">
    <citation type="submission" date="2024-07" db="EMBL/GenBank/DDBJ databases">
        <authorList>
            <person name="Yu S.T."/>
        </authorList>
    </citation>
    <scope>NUCLEOTIDE SEQUENCE</scope>
    <source>
        <strain evidence="2">R39</strain>
    </source>
</reference>
<accession>A0AB39QRR4</accession>
<dbReference type="Pfam" id="PF12680">
    <property type="entry name" value="SnoaL_2"/>
    <property type="match status" value="1"/>
</dbReference>
<dbReference type="RefSeq" id="WP_234542298.1">
    <property type="nucleotide sequence ID" value="NZ_CP163441.1"/>
</dbReference>
<proteinExistence type="predicted"/>
<dbReference type="InterPro" id="IPR037401">
    <property type="entry name" value="SnoaL-like"/>
</dbReference>
<evidence type="ECO:0000259" key="1">
    <source>
        <dbReference type="Pfam" id="PF12680"/>
    </source>
</evidence>
<dbReference type="InterPro" id="IPR032710">
    <property type="entry name" value="NTF2-like_dom_sf"/>
</dbReference>
<dbReference type="AlphaFoldDB" id="A0AB39QRR4"/>
<feature type="domain" description="SnoaL-like" evidence="1">
    <location>
        <begin position="10"/>
        <end position="105"/>
    </location>
</feature>
<dbReference type="Gene3D" id="3.10.450.50">
    <property type="match status" value="1"/>
</dbReference>
<dbReference type="SUPFAM" id="SSF54427">
    <property type="entry name" value="NTF2-like"/>
    <property type="match status" value="1"/>
</dbReference>
<gene>
    <name evidence="2" type="ORF">AB5J52_23525</name>
</gene>
<sequence length="111" mass="11980">MTAIETPAAVQTFIEATNRGDAEAFAAAFTHDAYLDDWGRRYHGRDGVRAWDRTDNIGVQAHFELDAIEPGPSPHTYVATLTVTGNGHNGTGPMTFGLRDGLIASLRITPP</sequence>
<organism evidence="2">
    <name type="scientific">Streptomyces sp. R39</name>
    <dbReference type="NCBI Taxonomy" id="3238631"/>
    <lineage>
        <taxon>Bacteria</taxon>
        <taxon>Bacillati</taxon>
        <taxon>Actinomycetota</taxon>
        <taxon>Actinomycetes</taxon>
        <taxon>Kitasatosporales</taxon>
        <taxon>Streptomycetaceae</taxon>
        <taxon>Streptomyces</taxon>
    </lineage>
</organism>
<dbReference type="GeneID" id="301468739"/>
<protein>
    <submittedName>
        <fullName evidence="2">Nuclear transport factor 2 family protein</fullName>
    </submittedName>
</protein>
<name>A0AB39QRR4_9ACTN</name>
<evidence type="ECO:0000313" key="2">
    <source>
        <dbReference type="EMBL" id="XDQ44988.1"/>
    </source>
</evidence>
<dbReference type="EMBL" id="CP163441">
    <property type="protein sequence ID" value="XDQ44988.1"/>
    <property type="molecule type" value="Genomic_DNA"/>
</dbReference>